<evidence type="ECO:0000313" key="1">
    <source>
        <dbReference type="EMBL" id="KAH7960096.1"/>
    </source>
</evidence>
<accession>A0ACB8D6W0</accession>
<evidence type="ECO:0000313" key="2">
    <source>
        <dbReference type="Proteomes" id="UP000821865"/>
    </source>
</evidence>
<protein>
    <submittedName>
        <fullName evidence="1">Uncharacterized protein</fullName>
    </submittedName>
</protein>
<dbReference type="Proteomes" id="UP000821865">
    <property type="component" value="Chromosome 3"/>
</dbReference>
<name>A0ACB8D6W0_DERSI</name>
<sequence>MSSKRGLSREEIDALLDLSSSDSDDDSEADDWEQLLTDLGTLSSSEEESDDSKPVRANGASTSSGARTPSRTSTVRKDITAWIADKDNDYAGKPPDFLAGVPATMELRQDVVTINPTTNTFTLSMESYDRLTKYLSIKSFTVGGQEHEVTSYSLPNSETCKGIIYIDRVCLGEVIYEKDILPMLYKTPPPSKTKSPPSTKKQEPLPKKKKDEDWPLLSAAPSNKTSSPPQCVTTRKRFRHATGVARWATERMRAPTQTISGVFTVVRRSPWTAQRSTTANPSA</sequence>
<reference evidence="1" key="1">
    <citation type="submission" date="2020-05" db="EMBL/GenBank/DDBJ databases">
        <title>Large-scale comparative analyses of tick genomes elucidate their genetic diversity and vector capacities.</title>
        <authorList>
            <person name="Jia N."/>
            <person name="Wang J."/>
            <person name="Shi W."/>
            <person name="Du L."/>
            <person name="Sun Y."/>
            <person name="Zhan W."/>
            <person name="Jiang J."/>
            <person name="Wang Q."/>
            <person name="Zhang B."/>
            <person name="Ji P."/>
            <person name="Sakyi L.B."/>
            <person name="Cui X."/>
            <person name="Yuan T."/>
            <person name="Jiang B."/>
            <person name="Yang W."/>
            <person name="Lam T.T.-Y."/>
            <person name="Chang Q."/>
            <person name="Ding S."/>
            <person name="Wang X."/>
            <person name="Zhu J."/>
            <person name="Ruan X."/>
            <person name="Zhao L."/>
            <person name="Wei J."/>
            <person name="Que T."/>
            <person name="Du C."/>
            <person name="Cheng J."/>
            <person name="Dai P."/>
            <person name="Han X."/>
            <person name="Huang E."/>
            <person name="Gao Y."/>
            <person name="Liu J."/>
            <person name="Shao H."/>
            <person name="Ye R."/>
            <person name="Li L."/>
            <person name="Wei W."/>
            <person name="Wang X."/>
            <person name="Wang C."/>
            <person name="Yang T."/>
            <person name="Huo Q."/>
            <person name="Li W."/>
            <person name="Guo W."/>
            <person name="Chen H."/>
            <person name="Zhou L."/>
            <person name="Ni X."/>
            <person name="Tian J."/>
            <person name="Zhou Y."/>
            <person name="Sheng Y."/>
            <person name="Liu T."/>
            <person name="Pan Y."/>
            <person name="Xia L."/>
            <person name="Li J."/>
            <person name="Zhao F."/>
            <person name="Cao W."/>
        </authorList>
    </citation>
    <scope>NUCLEOTIDE SEQUENCE</scope>
    <source>
        <strain evidence="1">Dsil-2018</strain>
    </source>
</reference>
<keyword evidence="2" id="KW-1185">Reference proteome</keyword>
<dbReference type="EMBL" id="CM023472">
    <property type="protein sequence ID" value="KAH7960096.1"/>
    <property type="molecule type" value="Genomic_DNA"/>
</dbReference>
<comment type="caution">
    <text evidence="1">The sequence shown here is derived from an EMBL/GenBank/DDBJ whole genome shotgun (WGS) entry which is preliminary data.</text>
</comment>
<gene>
    <name evidence="1" type="ORF">HPB49_016935</name>
</gene>
<proteinExistence type="predicted"/>
<organism evidence="1 2">
    <name type="scientific">Dermacentor silvarum</name>
    <name type="common">Tick</name>
    <dbReference type="NCBI Taxonomy" id="543639"/>
    <lineage>
        <taxon>Eukaryota</taxon>
        <taxon>Metazoa</taxon>
        <taxon>Ecdysozoa</taxon>
        <taxon>Arthropoda</taxon>
        <taxon>Chelicerata</taxon>
        <taxon>Arachnida</taxon>
        <taxon>Acari</taxon>
        <taxon>Parasitiformes</taxon>
        <taxon>Ixodida</taxon>
        <taxon>Ixodoidea</taxon>
        <taxon>Ixodidae</taxon>
        <taxon>Rhipicephalinae</taxon>
        <taxon>Dermacentor</taxon>
    </lineage>
</organism>